<proteinExistence type="predicted"/>
<organism evidence="2 3">
    <name type="scientific">Tanacetum coccineum</name>
    <dbReference type="NCBI Taxonomy" id="301880"/>
    <lineage>
        <taxon>Eukaryota</taxon>
        <taxon>Viridiplantae</taxon>
        <taxon>Streptophyta</taxon>
        <taxon>Embryophyta</taxon>
        <taxon>Tracheophyta</taxon>
        <taxon>Spermatophyta</taxon>
        <taxon>Magnoliopsida</taxon>
        <taxon>eudicotyledons</taxon>
        <taxon>Gunneridae</taxon>
        <taxon>Pentapetalae</taxon>
        <taxon>asterids</taxon>
        <taxon>campanulids</taxon>
        <taxon>Asterales</taxon>
        <taxon>Asteraceae</taxon>
        <taxon>Asteroideae</taxon>
        <taxon>Anthemideae</taxon>
        <taxon>Anthemidinae</taxon>
        <taxon>Tanacetum</taxon>
    </lineage>
</organism>
<accession>A0ABQ4XZE2</accession>
<dbReference type="EMBL" id="BQNB010009955">
    <property type="protein sequence ID" value="GJS70769.1"/>
    <property type="molecule type" value="Genomic_DNA"/>
</dbReference>
<feature type="compositionally biased region" description="Basic residues" evidence="1">
    <location>
        <begin position="62"/>
        <end position="74"/>
    </location>
</feature>
<evidence type="ECO:0000256" key="1">
    <source>
        <dbReference type="SAM" id="MobiDB-lite"/>
    </source>
</evidence>
<reference evidence="2" key="1">
    <citation type="journal article" date="2022" name="Int. J. Mol. Sci.">
        <title>Draft Genome of Tanacetum Coccineum: Genomic Comparison of Closely Related Tanacetum-Family Plants.</title>
        <authorList>
            <person name="Yamashiro T."/>
            <person name="Shiraishi A."/>
            <person name="Nakayama K."/>
            <person name="Satake H."/>
        </authorList>
    </citation>
    <scope>NUCLEOTIDE SEQUENCE</scope>
</reference>
<keyword evidence="3" id="KW-1185">Reference proteome</keyword>
<evidence type="ECO:0000313" key="2">
    <source>
        <dbReference type="EMBL" id="GJS70769.1"/>
    </source>
</evidence>
<sequence>MEKDEKLKKAEEEAMLFAINKPEVIKVVRAEAKKLGIHPKAAITTKAGEKFKKAQDAEHDALKRKHAKKVKKSL</sequence>
<name>A0ABQ4XZE2_9ASTR</name>
<protein>
    <submittedName>
        <fullName evidence="2">Uncharacterized protein</fullName>
    </submittedName>
</protein>
<feature type="region of interest" description="Disordered" evidence="1">
    <location>
        <begin position="55"/>
        <end position="74"/>
    </location>
</feature>
<reference evidence="2" key="2">
    <citation type="submission" date="2022-01" db="EMBL/GenBank/DDBJ databases">
        <authorList>
            <person name="Yamashiro T."/>
            <person name="Shiraishi A."/>
            <person name="Satake H."/>
            <person name="Nakayama K."/>
        </authorList>
    </citation>
    <scope>NUCLEOTIDE SEQUENCE</scope>
</reference>
<evidence type="ECO:0000313" key="3">
    <source>
        <dbReference type="Proteomes" id="UP001151760"/>
    </source>
</evidence>
<dbReference type="Proteomes" id="UP001151760">
    <property type="component" value="Unassembled WGS sequence"/>
</dbReference>
<comment type="caution">
    <text evidence="2">The sequence shown here is derived from an EMBL/GenBank/DDBJ whole genome shotgun (WGS) entry which is preliminary data.</text>
</comment>
<gene>
    <name evidence="2" type="ORF">Tco_0703610</name>
</gene>